<organism evidence="5 6">
    <name type="scientific">Dickeya zeae</name>
    <dbReference type="NCBI Taxonomy" id="204042"/>
    <lineage>
        <taxon>Bacteria</taxon>
        <taxon>Pseudomonadati</taxon>
        <taxon>Pseudomonadota</taxon>
        <taxon>Gammaproteobacteria</taxon>
        <taxon>Enterobacterales</taxon>
        <taxon>Pectobacteriaceae</taxon>
        <taxon>Dickeya</taxon>
    </lineage>
</organism>
<dbReference type="Pfam" id="PF00456">
    <property type="entry name" value="Transketolase_N"/>
    <property type="match status" value="1"/>
</dbReference>
<dbReference type="SUPFAM" id="SSF52518">
    <property type="entry name" value="Thiamin diphosphate-binding fold (THDP-binding)"/>
    <property type="match status" value="1"/>
</dbReference>
<evidence type="ECO:0000259" key="4">
    <source>
        <dbReference type="Pfam" id="PF00456"/>
    </source>
</evidence>
<dbReference type="InterPro" id="IPR029061">
    <property type="entry name" value="THDP-binding"/>
</dbReference>
<accession>A0AAE6YYM0</accession>
<dbReference type="EMBL" id="CP033622">
    <property type="protein sequence ID" value="QIZ50742.1"/>
    <property type="molecule type" value="Genomic_DNA"/>
</dbReference>
<evidence type="ECO:0000313" key="6">
    <source>
        <dbReference type="Proteomes" id="UP000500801"/>
    </source>
</evidence>
<feature type="domain" description="Transketolase N-terminal" evidence="4">
    <location>
        <begin position="22"/>
        <end position="258"/>
    </location>
</feature>
<keyword evidence="3" id="KW-0786">Thiamine pyrophosphate</keyword>
<dbReference type="PANTHER" id="PTHR47514:SF1">
    <property type="entry name" value="TRANSKETOLASE N-TERMINAL SECTION-RELATED"/>
    <property type="match status" value="1"/>
</dbReference>
<evidence type="ECO:0000256" key="1">
    <source>
        <dbReference type="ARBA" id="ARBA00001964"/>
    </source>
</evidence>
<dbReference type="PANTHER" id="PTHR47514">
    <property type="entry name" value="TRANSKETOLASE N-TERMINAL SECTION-RELATED"/>
    <property type="match status" value="1"/>
</dbReference>
<dbReference type="Gene3D" id="3.40.50.970">
    <property type="match status" value="1"/>
</dbReference>
<evidence type="ECO:0000313" key="5">
    <source>
        <dbReference type="EMBL" id="QIZ50742.1"/>
    </source>
</evidence>
<proteinExistence type="inferred from homology"/>
<dbReference type="InterPro" id="IPR005474">
    <property type="entry name" value="Transketolase_N"/>
</dbReference>
<comment type="similarity">
    <text evidence="2">Belongs to the transketolase family.</text>
</comment>
<sequence length="269" mass="29497">MIKLLHNAYNIRKKILDVAYAAPVDGVHIGSALSLVEILVALYGYKMRYDAANINTVERDSLLLSKGHAALALYSALHEFNIITSEQLNSFDINGSIFQALAPKYRDIGSDFAGGSLGHGVSYGIGLALSHRLRMQPWHTYVLVGDGECNEGSIWEAAFLANQLELDSLTVIVDNNKLQSDGLSENIINMNFKALWLASGWQVIECDGNDLNDIIIALNTPHSNKPKAIIANTIKGRGVAFMEGDNNFHRAHLSEKQYIQAIEDLSKGS</sequence>
<name>A0AAE6YYM0_9GAMM</name>
<evidence type="ECO:0000256" key="3">
    <source>
        <dbReference type="ARBA" id="ARBA00023052"/>
    </source>
</evidence>
<protein>
    <submittedName>
        <fullName evidence="5">Transketolase</fullName>
    </submittedName>
</protein>
<gene>
    <name evidence="5" type="ORF">DWG24_08130</name>
</gene>
<evidence type="ECO:0000256" key="2">
    <source>
        <dbReference type="ARBA" id="ARBA00007131"/>
    </source>
</evidence>
<reference evidence="5 6" key="1">
    <citation type="submission" date="2018-11" db="EMBL/GenBank/DDBJ databases">
        <title>Complete genome sequence of Dickeya zeae strain CE1 infecting Canna edulis Ker-Gawl. in China.</title>
        <authorList>
            <person name="Zhang J."/>
            <person name="Lin B."/>
            <person name="Shen H."/>
            <person name="Jiang S."/>
            <person name="Pu X."/>
            <person name="Sun D."/>
        </authorList>
    </citation>
    <scope>NUCLEOTIDE SEQUENCE [LARGE SCALE GENOMIC DNA]</scope>
    <source>
        <strain evidence="5 6">CE1</strain>
    </source>
</reference>
<comment type="cofactor">
    <cofactor evidence="1">
        <name>thiamine diphosphate</name>
        <dbReference type="ChEBI" id="CHEBI:58937"/>
    </cofactor>
</comment>
<dbReference type="AlphaFoldDB" id="A0AAE6YYM0"/>
<dbReference type="RefSeq" id="WP_168362145.1">
    <property type="nucleotide sequence ID" value="NZ_CP033622.1"/>
</dbReference>
<dbReference type="CDD" id="cd02012">
    <property type="entry name" value="TPP_TK"/>
    <property type="match status" value="1"/>
</dbReference>
<dbReference type="Proteomes" id="UP000500801">
    <property type="component" value="Chromosome"/>
</dbReference>